<evidence type="ECO:0000313" key="3">
    <source>
        <dbReference type="Proteomes" id="UP001321473"/>
    </source>
</evidence>
<evidence type="ECO:0000313" key="2">
    <source>
        <dbReference type="EMBL" id="KAK8784658.1"/>
    </source>
</evidence>
<accession>A0AAQ4FDH8</accession>
<dbReference type="Proteomes" id="UP001321473">
    <property type="component" value="Unassembled WGS sequence"/>
</dbReference>
<proteinExistence type="predicted"/>
<comment type="caution">
    <text evidence="2">The sequence shown here is derived from an EMBL/GenBank/DDBJ whole genome shotgun (WGS) entry which is preliminary data.</text>
</comment>
<organism evidence="2 3">
    <name type="scientific">Amblyomma americanum</name>
    <name type="common">Lone star tick</name>
    <dbReference type="NCBI Taxonomy" id="6943"/>
    <lineage>
        <taxon>Eukaryota</taxon>
        <taxon>Metazoa</taxon>
        <taxon>Ecdysozoa</taxon>
        <taxon>Arthropoda</taxon>
        <taxon>Chelicerata</taxon>
        <taxon>Arachnida</taxon>
        <taxon>Acari</taxon>
        <taxon>Parasitiformes</taxon>
        <taxon>Ixodida</taxon>
        <taxon>Ixodoidea</taxon>
        <taxon>Ixodidae</taxon>
        <taxon>Amblyomminae</taxon>
        <taxon>Amblyomma</taxon>
    </lineage>
</organism>
<feature type="region of interest" description="Disordered" evidence="1">
    <location>
        <begin position="1"/>
        <end position="41"/>
    </location>
</feature>
<protein>
    <submittedName>
        <fullName evidence="2">Uncharacterized protein</fullName>
    </submittedName>
</protein>
<sequence>MYHRSTPPPSPQRRLDGDEPPSPTGSGGRPRHLPVHEPYTQPPCVRRGMQVLSSRQYDLHIHSARGVGSVARCVPFVGPDRQRSRRMHAIMIEWSSAVVRREASYNLYIEYHVLFTADKLS</sequence>
<dbReference type="AlphaFoldDB" id="A0AAQ4FDH8"/>
<name>A0AAQ4FDH8_AMBAM</name>
<dbReference type="EMBL" id="JARKHS020004382">
    <property type="protein sequence ID" value="KAK8784658.1"/>
    <property type="molecule type" value="Genomic_DNA"/>
</dbReference>
<feature type="compositionally biased region" description="Pro residues" evidence="1">
    <location>
        <begin position="1"/>
        <end position="11"/>
    </location>
</feature>
<gene>
    <name evidence="2" type="ORF">V5799_008977</name>
</gene>
<reference evidence="2 3" key="1">
    <citation type="journal article" date="2023" name="Arcadia Sci">
        <title>De novo assembly of a long-read Amblyomma americanum tick genome.</title>
        <authorList>
            <person name="Chou S."/>
            <person name="Poskanzer K.E."/>
            <person name="Rollins M."/>
            <person name="Thuy-Boun P.S."/>
        </authorList>
    </citation>
    <scope>NUCLEOTIDE SEQUENCE [LARGE SCALE GENOMIC DNA]</scope>
    <source>
        <strain evidence="2">F_SG_1</strain>
        <tissue evidence="2">Salivary glands</tissue>
    </source>
</reference>
<evidence type="ECO:0000256" key="1">
    <source>
        <dbReference type="SAM" id="MobiDB-lite"/>
    </source>
</evidence>
<keyword evidence="3" id="KW-1185">Reference proteome</keyword>